<gene>
    <name evidence="2" type="ORF">R3W88_023774</name>
</gene>
<dbReference type="Proteomes" id="UP001311915">
    <property type="component" value="Unassembled WGS sequence"/>
</dbReference>
<dbReference type="AlphaFoldDB" id="A0AAV9LYG8"/>
<dbReference type="Pfam" id="PF03478">
    <property type="entry name" value="Beta-prop_KIB1-4"/>
    <property type="match status" value="1"/>
</dbReference>
<comment type="caution">
    <text evidence="2">The sequence shown here is derived from an EMBL/GenBank/DDBJ whole genome shotgun (WGS) entry which is preliminary data.</text>
</comment>
<protein>
    <recommendedName>
        <fullName evidence="1">KIB1-4 beta-propeller domain-containing protein</fullName>
    </recommendedName>
</protein>
<keyword evidence="3" id="KW-1185">Reference proteome</keyword>
<evidence type="ECO:0000259" key="1">
    <source>
        <dbReference type="Pfam" id="PF03478"/>
    </source>
</evidence>
<reference evidence="2 3" key="1">
    <citation type="submission" date="2023-10" db="EMBL/GenBank/DDBJ databases">
        <title>Genome-Wide Identification Analysis in wild type Solanum Pinnatisectum Reveals Some Genes Defensing Phytophthora Infestans.</title>
        <authorList>
            <person name="Sun C."/>
        </authorList>
    </citation>
    <scope>NUCLEOTIDE SEQUENCE [LARGE SCALE GENOMIC DNA]</scope>
    <source>
        <strain evidence="2">LQN</strain>
        <tissue evidence="2">Leaf</tissue>
    </source>
</reference>
<evidence type="ECO:0000313" key="2">
    <source>
        <dbReference type="EMBL" id="KAK4730786.1"/>
    </source>
</evidence>
<accession>A0AAV9LYG8</accession>
<feature type="domain" description="KIB1-4 beta-propeller" evidence="1">
    <location>
        <begin position="79"/>
        <end position="186"/>
    </location>
</feature>
<dbReference type="PANTHER" id="PTHR33127">
    <property type="entry name" value="TRANSMEMBRANE PROTEIN"/>
    <property type="match status" value="1"/>
</dbReference>
<evidence type="ECO:0000313" key="3">
    <source>
        <dbReference type="Proteomes" id="UP001311915"/>
    </source>
</evidence>
<organism evidence="2 3">
    <name type="scientific">Solanum pinnatisectum</name>
    <name type="common">tansyleaf nightshade</name>
    <dbReference type="NCBI Taxonomy" id="50273"/>
    <lineage>
        <taxon>Eukaryota</taxon>
        <taxon>Viridiplantae</taxon>
        <taxon>Streptophyta</taxon>
        <taxon>Embryophyta</taxon>
        <taxon>Tracheophyta</taxon>
        <taxon>Spermatophyta</taxon>
        <taxon>Magnoliopsida</taxon>
        <taxon>eudicotyledons</taxon>
        <taxon>Gunneridae</taxon>
        <taxon>Pentapetalae</taxon>
        <taxon>asterids</taxon>
        <taxon>lamiids</taxon>
        <taxon>Solanales</taxon>
        <taxon>Solanaceae</taxon>
        <taxon>Solanoideae</taxon>
        <taxon>Solaneae</taxon>
        <taxon>Solanum</taxon>
    </lineage>
</organism>
<dbReference type="PANTHER" id="PTHR33127:SF92">
    <property type="entry name" value="F-BOX DOMAIN-CONTAINING PROTEIN"/>
    <property type="match status" value="1"/>
</dbReference>
<proteinExistence type="predicted"/>
<name>A0AAV9LYG8_9SOLN</name>
<dbReference type="InterPro" id="IPR005174">
    <property type="entry name" value="KIB1-4_b-propeller"/>
</dbReference>
<sequence length="303" mass="34483">MEDALWSDCIPSDIRGLISSRLIVVEYFVFHAVCKKWRYTPVTPPHCPAQPEKSPCLITLCGDTRIIDFFHPVYNVMTTTSIPIPKLMDSRIRSSKGNWLLISNGSSDMFFFNPISNDITELPDLQEEYENICASWTFSCPPDSSSSDCFVVGFDYLGNPPDVCIIKVGETNWTLNSIQYVYTAEDVDNEGMLAVFLSHHEGRVEVWRYKMNGEVLEREKITSLDNKTLFVSSEGSCLKTCVAQGLGNKIYFSMFHNNKGVFYCLANHKYYSFDYLGIKAYSSSNIFNLVRPTSCIWIESKND</sequence>
<dbReference type="EMBL" id="JAWPEI010000003">
    <property type="protein sequence ID" value="KAK4730786.1"/>
    <property type="molecule type" value="Genomic_DNA"/>
</dbReference>